<evidence type="ECO:0000313" key="3">
    <source>
        <dbReference type="Proteomes" id="UP000325577"/>
    </source>
</evidence>
<dbReference type="OrthoDB" id="614844at2759"/>
<proteinExistence type="predicted"/>
<dbReference type="PANTHER" id="PTHR15835:SF6">
    <property type="entry name" value="ZINC FINGER C3HC-TYPE PROTEIN 1"/>
    <property type="match status" value="1"/>
</dbReference>
<dbReference type="GO" id="GO:0005634">
    <property type="term" value="C:nucleus"/>
    <property type="evidence" value="ECO:0007669"/>
    <property type="project" value="TreeGrafter"/>
</dbReference>
<keyword evidence="3" id="KW-1185">Reference proteome</keyword>
<protein>
    <submittedName>
        <fullName evidence="2">Uncharacterized protein</fullName>
    </submittedName>
</protein>
<dbReference type="EMBL" id="CM018031">
    <property type="protein sequence ID" value="KAA8549719.1"/>
    <property type="molecule type" value="Genomic_DNA"/>
</dbReference>
<reference evidence="2 3" key="1">
    <citation type="submission" date="2019-09" db="EMBL/GenBank/DDBJ databases">
        <title>A chromosome-level genome assembly of the Chinese tupelo Nyssa sinensis.</title>
        <authorList>
            <person name="Yang X."/>
            <person name="Kang M."/>
            <person name="Yang Y."/>
            <person name="Xiong H."/>
            <person name="Wang M."/>
            <person name="Zhang Z."/>
            <person name="Wang Z."/>
            <person name="Wu H."/>
            <person name="Ma T."/>
            <person name="Liu J."/>
            <person name="Xi Z."/>
        </authorList>
    </citation>
    <scope>NUCLEOTIDE SEQUENCE [LARGE SCALE GENOMIC DNA]</scope>
    <source>
        <strain evidence="2">J267</strain>
        <tissue evidence="2">Leaf</tissue>
    </source>
</reference>
<organism evidence="2 3">
    <name type="scientific">Nyssa sinensis</name>
    <dbReference type="NCBI Taxonomy" id="561372"/>
    <lineage>
        <taxon>Eukaryota</taxon>
        <taxon>Viridiplantae</taxon>
        <taxon>Streptophyta</taxon>
        <taxon>Embryophyta</taxon>
        <taxon>Tracheophyta</taxon>
        <taxon>Spermatophyta</taxon>
        <taxon>Magnoliopsida</taxon>
        <taxon>eudicotyledons</taxon>
        <taxon>Gunneridae</taxon>
        <taxon>Pentapetalae</taxon>
        <taxon>asterids</taxon>
        <taxon>Cornales</taxon>
        <taxon>Nyssaceae</taxon>
        <taxon>Nyssa</taxon>
    </lineage>
</organism>
<dbReference type="Proteomes" id="UP000325577">
    <property type="component" value="Linkage Group LG0"/>
</dbReference>
<feature type="region of interest" description="Disordered" evidence="1">
    <location>
        <begin position="176"/>
        <end position="197"/>
    </location>
</feature>
<gene>
    <name evidence="2" type="ORF">F0562_001263</name>
</gene>
<evidence type="ECO:0000313" key="2">
    <source>
        <dbReference type="EMBL" id="KAA8549719.1"/>
    </source>
</evidence>
<accession>A0A5J5C3J8</accession>
<sequence>MMWQLCGASVGLWAFSPIPRPEELLRIVGYSEVNGETASAHHKENLIGYDDGAHAANGSGNENHVDIREDIMNTATTGATSSNERSLNLNLTIAGGPPPTKQNFRAKISSPVIGWNLRARISSDSDFRDRPYVSTSIELPYLNYNIKGPGKDDELLDNTEIVGAVSSVVRDHSCPQAVDPSITTPDVDVTSKPRVDS</sequence>
<evidence type="ECO:0000256" key="1">
    <source>
        <dbReference type="SAM" id="MobiDB-lite"/>
    </source>
</evidence>
<dbReference type="PANTHER" id="PTHR15835">
    <property type="entry name" value="NUCLEAR-INTERACTING PARTNER OF ALK"/>
    <property type="match status" value="1"/>
</dbReference>
<dbReference type="AlphaFoldDB" id="A0A5J5C3J8"/>
<name>A0A5J5C3J8_9ASTE</name>